<proteinExistence type="predicted"/>
<accession>A0ACC0BUR3</accession>
<dbReference type="EMBL" id="CM044702">
    <property type="protein sequence ID" value="KAI5676365.1"/>
    <property type="molecule type" value="Genomic_DNA"/>
</dbReference>
<name>A0ACC0BUR3_CATRO</name>
<organism evidence="1 2">
    <name type="scientific">Catharanthus roseus</name>
    <name type="common">Madagascar periwinkle</name>
    <name type="synonym">Vinca rosea</name>
    <dbReference type="NCBI Taxonomy" id="4058"/>
    <lineage>
        <taxon>Eukaryota</taxon>
        <taxon>Viridiplantae</taxon>
        <taxon>Streptophyta</taxon>
        <taxon>Embryophyta</taxon>
        <taxon>Tracheophyta</taxon>
        <taxon>Spermatophyta</taxon>
        <taxon>Magnoliopsida</taxon>
        <taxon>eudicotyledons</taxon>
        <taxon>Gunneridae</taxon>
        <taxon>Pentapetalae</taxon>
        <taxon>asterids</taxon>
        <taxon>lamiids</taxon>
        <taxon>Gentianales</taxon>
        <taxon>Apocynaceae</taxon>
        <taxon>Rauvolfioideae</taxon>
        <taxon>Vinceae</taxon>
        <taxon>Catharanthinae</taxon>
        <taxon>Catharanthus</taxon>
    </lineage>
</organism>
<sequence>MGGPSKISEDLEAIEAKKKSFTKSVLSVLVQWKDFECHFDLTQKEFGESFRELEARDKDLCSLQESLDSARQWLELREKDFLLFCEKKKLFLESKEKKLISIGENCAKEVEEKLKEQEQRVQGHLAKLEFERREMEAIKGFVQKRFMEVELREKHFEDQRKEIELIRDSLEKKAQELEHNVGKLKEREKKVEHKEEEVNIRKERDKEVEFKIKDLDLMIENIEEKEKQINFIRNLNEKRLKELDINEKQLQKRRVELMKEKEMEIKLLEKQCQELESRKKEFEVRVRDFEWKEKKHEESLKDFDLKKREFKLKEELLKQEEKGLDSRKKVYEDSMKKHATHEKELQMKMMQLKNVVQHQGIPEFRSCLGHGMRGAFPHPKRVMEFESPIKKQKRFMM</sequence>
<keyword evidence="2" id="KW-1185">Reference proteome</keyword>
<gene>
    <name evidence="1" type="ORF">M9H77_07315</name>
</gene>
<evidence type="ECO:0000313" key="2">
    <source>
        <dbReference type="Proteomes" id="UP001060085"/>
    </source>
</evidence>
<protein>
    <submittedName>
        <fullName evidence="1">Uncharacterized protein</fullName>
    </submittedName>
</protein>
<comment type="caution">
    <text evidence="1">The sequence shown here is derived from an EMBL/GenBank/DDBJ whole genome shotgun (WGS) entry which is preliminary data.</text>
</comment>
<evidence type="ECO:0000313" key="1">
    <source>
        <dbReference type="EMBL" id="KAI5676365.1"/>
    </source>
</evidence>
<dbReference type="Proteomes" id="UP001060085">
    <property type="component" value="Linkage Group LG02"/>
</dbReference>
<reference evidence="2" key="1">
    <citation type="journal article" date="2023" name="Nat. Plants">
        <title>Single-cell RNA sequencing provides a high-resolution roadmap for understanding the multicellular compartmentation of specialized metabolism.</title>
        <authorList>
            <person name="Sun S."/>
            <person name="Shen X."/>
            <person name="Li Y."/>
            <person name="Li Y."/>
            <person name="Wang S."/>
            <person name="Li R."/>
            <person name="Zhang H."/>
            <person name="Shen G."/>
            <person name="Guo B."/>
            <person name="Wei J."/>
            <person name="Xu J."/>
            <person name="St-Pierre B."/>
            <person name="Chen S."/>
            <person name="Sun C."/>
        </authorList>
    </citation>
    <scope>NUCLEOTIDE SEQUENCE [LARGE SCALE GENOMIC DNA]</scope>
</reference>